<dbReference type="CDD" id="cd07987">
    <property type="entry name" value="LPLAT_MGAT-like"/>
    <property type="match status" value="1"/>
</dbReference>
<keyword evidence="3" id="KW-0444">Lipid biosynthesis</keyword>
<dbReference type="AlphaFoldDB" id="A0A1E3B301"/>
<name>A0A1E3B301_ASPCR</name>
<proteinExistence type="inferred from homology"/>
<comment type="similarity">
    <text evidence="2">Belongs to the diacylglycerol acyltransferase family.</text>
</comment>
<dbReference type="PANTHER" id="PTHR12317:SF61">
    <property type="entry name" value="DIACYLGLYCEROL O-ACYLTRANSFERASE"/>
    <property type="match status" value="1"/>
</dbReference>
<dbReference type="OrthoDB" id="5835829at2759"/>
<feature type="domain" description="Erythromycin biosynthesis protein CIII-like C-terminal" evidence="12">
    <location>
        <begin position="358"/>
        <end position="461"/>
    </location>
</feature>
<accession>A0A1E3B301</accession>
<dbReference type="Proteomes" id="UP000094569">
    <property type="component" value="Unassembled WGS sequence"/>
</dbReference>
<dbReference type="InterPro" id="IPR010610">
    <property type="entry name" value="EryCIII-like_C"/>
</dbReference>
<keyword evidence="7 11" id="KW-1133">Transmembrane helix</keyword>
<evidence type="ECO:0000256" key="7">
    <source>
        <dbReference type="ARBA" id="ARBA00022989"/>
    </source>
</evidence>
<comment type="subcellular location">
    <subcellularLocation>
        <location evidence="1">Endoplasmic reticulum membrane</location>
        <topology evidence="1">Multi-pass membrane protein</topology>
    </subcellularLocation>
</comment>
<evidence type="ECO:0000256" key="8">
    <source>
        <dbReference type="ARBA" id="ARBA00023098"/>
    </source>
</evidence>
<keyword evidence="4" id="KW-0808">Transferase</keyword>
<evidence type="ECO:0000313" key="14">
    <source>
        <dbReference type="Proteomes" id="UP000094569"/>
    </source>
</evidence>
<evidence type="ECO:0000259" key="12">
    <source>
        <dbReference type="Pfam" id="PF06722"/>
    </source>
</evidence>
<dbReference type="InterPro" id="IPR002213">
    <property type="entry name" value="UDP_glucos_trans"/>
</dbReference>
<keyword evidence="9 11" id="KW-0472">Membrane</keyword>
<dbReference type="GO" id="GO:0019432">
    <property type="term" value="P:triglyceride biosynthetic process"/>
    <property type="evidence" value="ECO:0007669"/>
    <property type="project" value="TreeGrafter"/>
</dbReference>
<keyword evidence="10" id="KW-0012">Acyltransferase</keyword>
<dbReference type="InterPro" id="IPR007130">
    <property type="entry name" value="DAGAT"/>
</dbReference>
<sequence>MKKILFLANSEHGQTNIILALSHELLLRGNVDINIASFPALECRVNKLLHDNAPLYDDNGSFYSRIHFHPIRGPSNTDVFLRTGKRGAFHPPGATGAVLGFQSLIEDIWGWNEEEYVDVYESCVEIVKHVQPDIVVCDFFFLQGRDAAYNTGHTAVLQNTTSLSHIVLGLQKYSSPLWKYPLPGTGFPYPLPLHLIPANAHALLKTAKMYHGSGRRREIREWRIKHKIKGRFPFADAWRPDRIHLSPALKELDWPMDVPDNVIPCGPILLPIASVKDQDPEMDRWLQKAPTVLVNLGTLYAPDPNVARELATGLKTFLDRWTDPTTQILWKLPKHPYDQGDVYASAIEPLKAECDADRVRIRDWFQVEPMAMLETGNIVCSVHHGGANSWYEAIQNGVPHVILPAWQDCYENAARAEWIGIGVYGNKTRAPDVSGKELSQALLKVMGNDSYREKAAVLQEKCCVPGRVVGADKLVELLENPERMNMNMPQFEDNEVAQISNGAGKTLETVPSQGKQSKSFAKGIAETLIVTLLCNAWFILPTLSYAALLIPRIRLFVLLYILYIKFFAKAHTTGTLSLRSDSFRTSWVWQLYSSYFPLTLYRTAPLSPQKKYIFSYHPHGVALRGALGALASDAAGFSHLFPGITNTLLMKDAAFFAPLLREYLLASGLGGVSRGSCIKHLIRGGHDGRGMGRAITITVGGSREYAIAKPGTMGIVIRIRKGFIRVAVETGADLVPVIAFGENELFSPVDVNSSLLKKGIAKIWEGFVGHPVSFSTGRFGMFIPHRKPVRVVVGEAIPVVQQRFEQDEKYVDSLQEKYIVGLRGLYEDWKGVFGDSAIKFEIVE</sequence>
<evidence type="ECO:0000256" key="2">
    <source>
        <dbReference type="ARBA" id="ARBA00005420"/>
    </source>
</evidence>
<organism evidence="13 14">
    <name type="scientific">Aspergillus cristatus</name>
    <name type="common">Chinese Fuzhuan brick tea-fermentation fungus</name>
    <name type="synonym">Eurotium cristatum</name>
    <dbReference type="NCBI Taxonomy" id="573508"/>
    <lineage>
        <taxon>Eukaryota</taxon>
        <taxon>Fungi</taxon>
        <taxon>Dikarya</taxon>
        <taxon>Ascomycota</taxon>
        <taxon>Pezizomycotina</taxon>
        <taxon>Eurotiomycetes</taxon>
        <taxon>Eurotiomycetidae</taxon>
        <taxon>Eurotiales</taxon>
        <taxon>Aspergillaceae</taxon>
        <taxon>Aspergillus</taxon>
        <taxon>Aspergillus subgen. Aspergillus</taxon>
    </lineage>
</organism>
<dbReference type="VEuPathDB" id="FungiDB:SI65_09264"/>
<evidence type="ECO:0000256" key="3">
    <source>
        <dbReference type="ARBA" id="ARBA00022516"/>
    </source>
</evidence>
<evidence type="ECO:0000256" key="10">
    <source>
        <dbReference type="ARBA" id="ARBA00023315"/>
    </source>
</evidence>
<dbReference type="STRING" id="573508.A0A1E3B301"/>
<evidence type="ECO:0000256" key="1">
    <source>
        <dbReference type="ARBA" id="ARBA00004477"/>
    </source>
</evidence>
<dbReference type="GO" id="GO:0008194">
    <property type="term" value="F:UDP-glycosyltransferase activity"/>
    <property type="evidence" value="ECO:0007669"/>
    <property type="project" value="InterPro"/>
</dbReference>
<keyword evidence="8" id="KW-0443">Lipid metabolism</keyword>
<evidence type="ECO:0000256" key="6">
    <source>
        <dbReference type="ARBA" id="ARBA00022824"/>
    </source>
</evidence>
<reference evidence="13 14" key="1">
    <citation type="journal article" date="2016" name="BMC Genomics">
        <title>Comparative genomic and transcriptomic analyses of the Fuzhuan brick tea-fermentation fungus Aspergillus cristatus.</title>
        <authorList>
            <person name="Ge Y."/>
            <person name="Wang Y."/>
            <person name="Liu Y."/>
            <person name="Tan Y."/>
            <person name="Ren X."/>
            <person name="Zhang X."/>
            <person name="Hyde K.D."/>
            <person name="Liu Y."/>
            <person name="Liu Z."/>
        </authorList>
    </citation>
    <scope>NUCLEOTIDE SEQUENCE [LARGE SCALE GENOMIC DNA]</scope>
    <source>
        <strain evidence="13 14">GZAAS20.1005</strain>
    </source>
</reference>
<keyword evidence="5 11" id="KW-0812">Transmembrane</keyword>
<dbReference type="GO" id="GO:0005789">
    <property type="term" value="C:endoplasmic reticulum membrane"/>
    <property type="evidence" value="ECO:0007669"/>
    <property type="project" value="UniProtKB-SubCell"/>
</dbReference>
<evidence type="ECO:0000256" key="4">
    <source>
        <dbReference type="ARBA" id="ARBA00022679"/>
    </source>
</evidence>
<dbReference type="GO" id="GO:0016758">
    <property type="term" value="F:hexosyltransferase activity"/>
    <property type="evidence" value="ECO:0007669"/>
    <property type="project" value="UniProtKB-ARBA"/>
</dbReference>
<evidence type="ECO:0000256" key="11">
    <source>
        <dbReference type="SAM" id="Phobius"/>
    </source>
</evidence>
<dbReference type="PANTHER" id="PTHR12317">
    <property type="entry name" value="DIACYLGLYCEROL O-ACYLTRANSFERASE"/>
    <property type="match status" value="1"/>
</dbReference>
<comment type="caution">
    <text evidence="13">The sequence shown here is derived from an EMBL/GenBank/DDBJ whole genome shotgun (WGS) entry which is preliminary data.</text>
</comment>
<evidence type="ECO:0000256" key="9">
    <source>
        <dbReference type="ARBA" id="ARBA00023136"/>
    </source>
</evidence>
<gene>
    <name evidence="13" type="ORF">SI65_09264</name>
</gene>
<dbReference type="Pfam" id="PF03982">
    <property type="entry name" value="DAGAT"/>
    <property type="match status" value="1"/>
</dbReference>
<dbReference type="SUPFAM" id="SSF53756">
    <property type="entry name" value="UDP-Glycosyltransferase/glycogen phosphorylase"/>
    <property type="match status" value="1"/>
</dbReference>
<dbReference type="GO" id="GO:0004144">
    <property type="term" value="F:diacylglycerol O-acyltransferase activity"/>
    <property type="evidence" value="ECO:0007669"/>
    <property type="project" value="TreeGrafter"/>
</dbReference>
<evidence type="ECO:0000313" key="13">
    <source>
        <dbReference type="EMBL" id="ODM15323.1"/>
    </source>
</evidence>
<keyword evidence="14" id="KW-1185">Reference proteome</keyword>
<protein>
    <recommendedName>
        <fullName evidence="12">Erythromycin biosynthesis protein CIII-like C-terminal domain-containing protein</fullName>
    </recommendedName>
</protein>
<dbReference type="Pfam" id="PF06722">
    <property type="entry name" value="EryCIII-like_C"/>
    <property type="match status" value="1"/>
</dbReference>
<dbReference type="EMBL" id="JXNT01000017">
    <property type="protein sequence ID" value="ODM15323.1"/>
    <property type="molecule type" value="Genomic_DNA"/>
</dbReference>
<evidence type="ECO:0000256" key="5">
    <source>
        <dbReference type="ARBA" id="ARBA00022692"/>
    </source>
</evidence>
<dbReference type="CDD" id="cd03784">
    <property type="entry name" value="GT1_Gtf-like"/>
    <property type="match status" value="1"/>
</dbReference>
<dbReference type="Gene3D" id="3.40.50.2000">
    <property type="entry name" value="Glycogen Phosphorylase B"/>
    <property type="match status" value="2"/>
</dbReference>
<keyword evidence="6" id="KW-0256">Endoplasmic reticulum</keyword>
<feature type="transmembrane region" description="Helical" evidence="11">
    <location>
        <begin position="520"/>
        <end position="539"/>
    </location>
</feature>